<reference evidence="8 9" key="1">
    <citation type="submission" date="2016-01" db="EMBL/GenBank/DDBJ databases">
        <authorList>
            <person name="Mitreva M."/>
            <person name="Pepin K.H."/>
            <person name="Mihindukulasuriya K.A."/>
            <person name="Fulton R."/>
            <person name="Fronick C."/>
            <person name="O'Laughlin M."/>
            <person name="Miner T."/>
            <person name="Herter B."/>
            <person name="Rosa B.A."/>
            <person name="Cordes M."/>
            <person name="Tomlinson C."/>
            <person name="Wollam A."/>
            <person name="Palsikar V.B."/>
            <person name="Mardis E.R."/>
            <person name="Wilson R.K."/>
        </authorList>
    </citation>
    <scope>NUCLEOTIDE SEQUENCE [LARGE SCALE GENOMIC DNA]</scope>
    <source>
        <strain evidence="8 9">MJR7738</strain>
    </source>
</reference>
<dbReference type="Pfam" id="PF22381">
    <property type="entry name" value="Staph_reg_Sar_Rot"/>
    <property type="match status" value="1"/>
</dbReference>
<keyword evidence="5" id="KW-0010">Activator</keyword>
<evidence type="ECO:0000313" key="8">
    <source>
        <dbReference type="EMBL" id="KXA37886.1"/>
    </source>
</evidence>
<dbReference type="SUPFAM" id="SSF46785">
    <property type="entry name" value="Winged helix' DNA-binding domain"/>
    <property type="match status" value="1"/>
</dbReference>
<evidence type="ECO:0000256" key="6">
    <source>
        <dbReference type="ARBA" id="ARBA00023163"/>
    </source>
</evidence>
<evidence type="ECO:0000256" key="3">
    <source>
        <dbReference type="ARBA" id="ARBA00023026"/>
    </source>
</evidence>
<dbReference type="InterPro" id="IPR010166">
    <property type="entry name" value="SarA/Rot_dom"/>
</dbReference>
<proteinExistence type="predicted"/>
<evidence type="ECO:0000256" key="2">
    <source>
        <dbReference type="ARBA" id="ARBA00023015"/>
    </source>
</evidence>
<organism evidence="8 9">
    <name type="scientific">Staphylococcus lugdunensis</name>
    <dbReference type="NCBI Taxonomy" id="28035"/>
    <lineage>
        <taxon>Bacteria</taxon>
        <taxon>Bacillati</taxon>
        <taxon>Bacillota</taxon>
        <taxon>Bacilli</taxon>
        <taxon>Bacillales</taxon>
        <taxon>Staphylococcaceae</taxon>
        <taxon>Staphylococcus</taxon>
    </lineage>
</organism>
<keyword evidence="2" id="KW-0805">Transcription regulation</keyword>
<dbReference type="Proteomes" id="UP000070063">
    <property type="component" value="Unassembled WGS sequence"/>
</dbReference>
<dbReference type="InterPro" id="IPR036390">
    <property type="entry name" value="WH_DNA-bd_sf"/>
</dbReference>
<evidence type="ECO:0000313" key="9">
    <source>
        <dbReference type="Proteomes" id="UP000070063"/>
    </source>
</evidence>
<keyword evidence="1" id="KW-0678">Repressor</keyword>
<dbReference type="InterPro" id="IPR039422">
    <property type="entry name" value="MarR/SlyA-like"/>
</dbReference>
<feature type="domain" description="Transcriptional regulator SarA/SarZ/Rot-like helix-turn-helix" evidence="7">
    <location>
        <begin position="23"/>
        <end position="109"/>
    </location>
</feature>
<dbReference type="Gene3D" id="1.10.10.10">
    <property type="entry name" value="Winged helix-like DNA-binding domain superfamily/Winged helix DNA-binding domain"/>
    <property type="match status" value="1"/>
</dbReference>
<evidence type="ECO:0000256" key="4">
    <source>
        <dbReference type="ARBA" id="ARBA00023125"/>
    </source>
</evidence>
<name>A0ABD4EFZ1_STALU</name>
<comment type="caution">
    <text evidence="8">The sequence shown here is derived from an EMBL/GenBank/DDBJ whole genome shotgun (WGS) entry which is preliminary data.</text>
</comment>
<sequence>MVEIMSKIKNIDELVSATFQVKQFFKATKKKYNLSYEEIFILNYILKSESNEITSKEIAVTSEFKPYYLTKALQKLKELKLLSKKRSVHDERTVIVYVSKDQRQRIQELIHELEQYI</sequence>
<gene>
    <name evidence="8" type="ORF">HMPREF3225_01518</name>
</gene>
<evidence type="ECO:0000256" key="1">
    <source>
        <dbReference type="ARBA" id="ARBA00022491"/>
    </source>
</evidence>
<keyword evidence="4" id="KW-0238">DNA-binding</keyword>
<dbReference type="PANTHER" id="PTHR33164">
    <property type="entry name" value="TRANSCRIPTIONAL REGULATOR, MARR FAMILY"/>
    <property type="match status" value="1"/>
</dbReference>
<dbReference type="GO" id="GO:0003677">
    <property type="term" value="F:DNA binding"/>
    <property type="evidence" value="ECO:0007669"/>
    <property type="project" value="UniProtKB-KW"/>
</dbReference>
<dbReference type="InterPro" id="IPR055166">
    <property type="entry name" value="Transc_reg_Sar_Rot_HTH"/>
</dbReference>
<keyword evidence="6" id="KW-0804">Transcription</keyword>
<dbReference type="NCBIfam" id="TIGR01889">
    <property type="entry name" value="Staph_reg_Sar"/>
    <property type="match status" value="1"/>
</dbReference>
<keyword evidence="3" id="KW-0843">Virulence</keyword>
<dbReference type="AlphaFoldDB" id="A0ABD4EFZ1"/>
<dbReference type="EMBL" id="LRQI01000064">
    <property type="protein sequence ID" value="KXA37886.1"/>
    <property type="molecule type" value="Genomic_DNA"/>
</dbReference>
<evidence type="ECO:0000256" key="5">
    <source>
        <dbReference type="ARBA" id="ARBA00023159"/>
    </source>
</evidence>
<evidence type="ECO:0000259" key="7">
    <source>
        <dbReference type="Pfam" id="PF22381"/>
    </source>
</evidence>
<dbReference type="InterPro" id="IPR036388">
    <property type="entry name" value="WH-like_DNA-bd_sf"/>
</dbReference>
<dbReference type="PANTHER" id="PTHR33164:SF56">
    <property type="entry name" value="HTH-TYPE TRANSCRIPTIONAL REGULATOR MHQR"/>
    <property type="match status" value="1"/>
</dbReference>
<accession>A0ABD4EFZ1</accession>
<protein>
    <submittedName>
        <fullName evidence="8">HTH-type transcriptional regulator SarR</fullName>
    </submittedName>
</protein>